<gene>
    <name evidence="7" type="ORF">GCM10007390_15960</name>
</gene>
<evidence type="ECO:0000256" key="2">
    <source>
        <dbReference type="ARBA" id="ARBA00022475"/>
    </source>
</evidence>
<evidence type="ECO:0000256" key="4">
    <source>
        <dbReference type="ARBA" id="ARBA00022989"/>
    </source>
</evidence>
<feature type="transmembrane region" description="Helical" evidence="6">
    <location>
        <begin position="186"/>
        <end position="208"/>
    </location>
</feature>
<feature type="transmembrane region" description="Helical" evidence="6">
    <location>
        <begin position="83"/>
        <end position="108"/>
    </location>
</feature>
<keyword evidence="4 6" id="KW-1133">Transmembrane helix</keyword>
<feature type="transmembrane region" description="Helical" evidence="6">
    <location>
        <begin position="437"/>
        <end position="459"/>
    </location>
</feature>
<reference evidence="7 8" key="1">
    <citation type="journal article" date="2014" name="Int. J. Syst. Evol. Microbiol.">
        <title>Complete genome sequence of Corynebacterium casei LMG S-19264T (=DSM 44701T), isolated from a smear-ripened cheese.</title>
        <authorList>
            <consortium name="US DOE Joint Genome Institute (JGI-PGF)"/>
            <person name="Walter F."/>
            <person name="Albersmeier A."/>
            <person name="Kalinowski J."/>
            <person name="Ruckert C."/>
        </authorList>
    </citation>
    <scope>NUCLEOTIDE SEQUENCE [LARGE SCALE GENOMIC DNA]</scope>
    <source>
        <strain evidence="7 8">KCTC 12866</strain>
    </source>
</reference>
<feature type="transmembrane region" description="Helical" evidence="6">
    <location>
        <begin position="344"/>
        <end position="361"/>
    </location>
</feature>
<sequence length="502" mass="55273">MSSTNRIISGSAASWARIVITLISQLAFVPIYLTHWEVSTYGVWLAIQSMISILSTLDKGYQNYLGFEFLRCGRENILELRRFLWSGSLVGVLLGFVQIIVILLLFATGSLNLIFGGVNGIDTHTVRIAGYVLLSQSISWLISGSISSIMGRALAVYGYYPRMSWWGVVSSIVTTTSPIISVLLGYGLFVTGLVSAVVTLIYNIPLYIDMIRLLKKEKVYYIIPSLQLGWKTFVASLILSVKDLLENFRQQGVRLVLTPLVGAVGIATFSTIRTGSNVALQGLGTITNPLLPELMNFLHRRDQIKIDASFAAIWIVVIVLLAPGIVILQAIAPELYKIWVKNEIAYDPYLLATLSLGVLVYAQSQPAMAIIRGNNILRPQLFISIVAVSALFILLFILVPYLGLPGAGVALLISELVATQGYKIVAKRWLLNNGLKWPIKTSLISSFSILTAGIATICLSRFSDYVVPIVLISIIILLLNSIYFCMNLPKLILIKLRGMINK</sequence>
<dbReference type="Proteomes" id="UP000598271">
    <property type="component" value="Unassembled WGS sequence"/>
</dbReference>
<feature type="transmembrane region" description="Helical" evidence="6">
    <location>
        <begin position="465"/>
        <end position="486"/>
    </location>
</feature>
<dbReference type="EMBL" id="BMXF01000001">
    <property type="protein sequence ID" value="GHB62933.1"/>
    <property type="molecule type" value="Genomic_DNA"/>
</dbReference>
<evidence type="ECO:0000256" key="5">
    <source>
        <dbReference type="ARBA" id="ARBA00023136"/>
    </source>
</evidence>
<dbReference type="PANTHER" id="PTHR30250">
    <property type="entry name" value="PST FAMILY PREDICTED COLANIC ACID TRANSPORTER"/>
    <property type="match status" value="1"/>
</dbReference>
<comment type="subcellular location">
    <subcellularLocation>
        <location evidence="1">Cell membrane</location>
        <topology evidence="1">Multi-pass membrane protein</topology>
    </subcellularLocation>
</comment>
<keyword evidence="2" id="KW-1003">Cell membrane</keyword>
<keyword evidence="3 6" id="KW-0812">Transmembrane</keyword>
<evidence type="ECO:0000256" key="1">
    <source>
        <dbReference type="ARBA" id="ARBA00004651"/>
    </source>
</evidence>
<dbReference type="PANTHER" id="PTHR30250:SF11">
    <property type="entry name" value="O-ANTIGEN TRANSPORTER-RELATED"/>
    <property type="match status" value="1"/>
</dbReference>
<comment type="caution">
    <text evidence="7">The sequence shown here is derived from an EMBL/GenBank/DDBJ whole genome shotgun (WGS) entry which is preliminary data.</text>
</comment>
<keyword evidence="8" id="KW-1185">Reference proteome</keyword>
<organism evidence="7 8">
    <name type="scientific">Persicitalea jodogahamensis</name>
    <dbReference type="NCBI Taxonomy" id="402147"/>
    <lineage>
        <taxon>Bacteria</taxon>
        <taxon>Pseudomonadati</taxon>
        <taxon>Bacteroidota</taxon>
        <taxon>Cytophagia</taxon>
        <taxon>Cytophagales</taxon>
        <taxon>Spirosomataceae</taxon>
        <taxon>Persicitalea</taxon>
    </lineage>
</organism>
<dbReference type="GO" id="GO:0005886">
    <property type="term" value="C:plasma membrane"/>
    <property type="evidence" value="ECO:0007669"/>
    <property type="project" value="UniProtKB-SubCell"/>
</dbReference>
<proteinExistence type="predicted"/>
<dbReference type="RefSeq" id="WP_189563780.1">
    <property type="nucleotide sequence ID" value="NZ_BMXF01000001.1"/>
</dbReference>
<feature type="transmembrane region" description="Helical" evidence="6">
    <location>
        <begin position="220"/>
        <end position="241"/>
    </location>
</feature>
<feature type="transmembrane region" description="Helical" evidence="6">
    <location>
        <begin position="128"/>
        <end position="151"/>
    </location>
</feature>
<dbReference type="AlphaFoldDB" id="A0A8J3D346"/>
<feature type="transmembrane region" description="Helical" evidence="6">
    <location>
        <begin position="253"/>
        <end position="272"/>
    </location>
</feature>
<protein>
    <recommendedName>
        <fullName evidence="9">Polysaccharide biosynthesis protein</fullName>
    </recommendedName>
</protein>
<evidence type="ECO:0008006" key="9">
    <source>
        <dbReference type="Google" id="ProtNLM"/>
    </source>
</evidence>
<evidence type="ECO:0000256" key="3">
    <source>
        <dbReference type="ARBA" id="ARBA00022692"/>
    </source>
</evidence>
<feature type="transmembrane region" description="Helical" evidence="6">
    <location>
        <begin position="310"/>
        <end position="332"/>
    </location>
</feature>
<evidence type="ECO:0000313" key="8">
    <source>
        <dbReference type="Proteomes" id="UP000598271"/>
    </source>
</evidence>
<feature type="transmembrane region" description="Helical" evidence="6">
    <location>
        <begin position="12"/>
        <end position="33"/>
    </location>
</feature>
<keyword evidence="5 6" id="KW-0472">Membrane</keyword>
<evidence type="ECO:0000256" key="6">
    <source>
        <dbReference type="SAM" id="Phobius"/>
    </source>
</evidence>
<dbReference type="InterPro" id="IPR050833">
    <property type="entry name" value="Poly_Biosynth_Transport"/>
</dbReference>
<name>A0A8J3D346_9BACT</name>
<accession>A0A8J3D346</accession>
<feature type="transmembrane region" description="Helical" evidence="6">
    <location>
        <begin position="381"/>
        <end position="401"/>
    </location>
</feature>
<evidence type="ECO:0000313" key="7">
    <source>
        <dbReference type="EMBL" id="GHB62933.1"/>
    </source>
</evidence>